<dbReference type="AlphaFoldDB" id="A0A540MKR9"/>
<evidence type="ECO:0000313" key="2">
    <source>
        <dbReference type="Proteomes" id="UP000315295"/>
    </source>
</evidence>
<dbReference type="InterPro" id="IPR043502">
    <property type="entry name" value="DNA/RNA_pol_sf"/>
</dbReference>
<dbReference type="CDD" id="cd09272">
    <property type="entry name" value="RNase_HI_RT_Ty1"/>
    <property type="match status" value="1"/>
</dbReference>
<sequence>MQEPTLHHLKAAHRLLQYLKEAPGQGLLFPTENQLNLIGYCDADWARCPITRRSVTGFCIFLGKSLVSWKSKKQVTVARSSAEAEYRSMAATTCELTWLRNLLNDLRVNHPEPARLFCDNQAALHIAANPVYHERTKHIELDCHTVRERIQKGEIETSHVQTGRQIADMFTKPLRAPTFHSHLGKLGVIDIHTPT</sequence>
<dbReference type="SUPFAM" id="SSF56672">
    <property type="entry name" value="DNA/RNA polymerases"/>
    <property type="match status" value="1"/>
</dbReference>
<protein>
    <recommendedName>
        <fullName evidence="3">Reverse transcriptase Ty1/copia-type domain-containing protein</fullName>
    </recommendedName>
</protein>
<dbReference type="PANTHER" id="PTHR11439:SF470">
    <property type="entry name" value="CYSTEINE-RICH RLK (RECEPTOR-LIKE PROTEIN KINASE) 8"/>
    <property type="match status" value="1"/>
</dbReference>
<gene>
    <name evidence="1" type="ORF">C1H46_015043</name>
</gene>
<organism evidence="1 2">
    <name type="scientific">Malus baccata</name>
    <name type="common">Siberian crab apple</name>
    <name type="synonym">Pyrus baccata</name>
    <dbReference type="NCBI Taxonomy" id="106549"/>
    <lineage>
        <taxon>Eukaryota</taxon>
        <taxon>Viridiplantae</taxon>
        <taxon>Streptophyta</taxon>
        <taxon>Embryophyta</taxon>
        <taxon>Tracheophyta</taxon>
        <taxon>Spermatophyta</taxon>
        <taxon>Magnoliopsida</taxon>
        <taxon>eudicotyledons</taxon>
        <taxon>Gunneridae</taxon>
        <taxon>Pentapetalae</taxon>
        <taxon>rosids</taxon>
        <taxon>fabids</taxon>
        <taxon>Rosales</taxon>
        <taxon>Rosaceae</taxon>
        <taxon>Amygdaloideae</taxon>
        <taxon>Maleae</taxon>
        <taxon>Malus</taxon>
    </lineage>
</organism>
<proteinExistence type="predicted"/>
<dbReference type="Proteomes" id="UP000315295">
    <property type="component" value="Unassembled WGS sequence"/>
</dbReference>
<keyword evidence="2" id="KW-1185">Reference proteome</keyword>
<dbReference type="EMBL" id="VIEB01000237">
    <property type="protein sequence ID" value="TQD99385.1"/>
    <property type="molecule type" value="Genomic_DNA"/>
</dbReference>
<reference evidence="1 2" key="1">
    <citation type="journal article" date="2019" name="G3 (Bethesda)">
        <title>Sequencing of a Wild Apple (Malus baccata) Genome Unravels the Differences Between Cultivated and Wild Apple Species Regarding Disease Resistance and Cold Tolerance.</title>
        <authorList>
            <person name="Chen X."/>
        </authorList>
    </citation>
    <scope>NUCLEOTIDE SEQUENCE [LARGE SCALE GENOMIC DNA]</scope>
    <source>
        <strain evidence="2">cv. Shandingzi</strain>
        <tissue evidence="1">Leaves</tissue>
    </source>
</reference>
<evidence type="ECO:0000313" key="1">
    <source>
        <dbReference type="EMBL" id="TQD99385.1"/>
    </source>
</evidence>
<dbReference type="PANTHER" id="PTHR11439">
    <property type="entry name" value="GAG-POL-RELATED RETROTRANSPOSON"/>
    <property type="match status" value="1"/>
</dbReference>
<name>A0A540MKR9_MALBA</name>
<dbReference type="STRING" id="106549.A0A540MKR9"/>
<evidence type="ECO:0008006" key="3">
    <source>
        <dbReference type="Google" id="ProtNLM"/>
    </source>
</evidence>
<accession>A0A540MKR9</accession>
<comment type="caution">
    <text evidence="1">The sequence shown here is derived from an EMBL/GenBank/DDBJ whole genome shotgun (WGS) entry which is preliminary data.</text>
</comment>